<keyword evidence="3" id="KW-1133">Transmembrane helix</keyword>
<proteinExistence type="predicted"/>
<dbReference type="InterPro" id="IPR036138">
    <property type="entry name" value="PBP_dimer_sf"/>
</dbReference>
<feature type="domain" description="Penicillin-binding protein transpeptidase" evidence="4">
    <location>
        <begin position="222"/>
        <end position="530"/>
    </location>
</feature>
<comment type="subcellular location">
    <subcellularLocation>
        <location evidence="1">Membrane</location>
    </subcellularLocation>
</comment>
<evidence type="ECO:0000256" key="1">
    <source>
        <dbReference type="ARBA" id="ARBA00004370"/>
    </source>
</evidence>
<accession>A0ABS9ELX7</accession>
<dbReference type="PANTHER" id="PTHR30627:SF1">
    <property type="entry name" value="PEPTIDOGLYCAN D,D-TRANSPEPTIDASE FTSI"/>
    <property type="match status" value="1"/>
</dbReference>
<dbReference type="InterPro" id="IPR005311">
    <property type="entry name" value="PBP_dimer"/>
</dbReference>
<dbReference type="Pfam" id="PF00905">
    <property type="entry name" value="Transpeptidase"/>
    <property type="match status" value="1"/>
</dbReference>
<keyword evidence="2 3" id="KW-0472">Membrane</keyword>
<evidence type="ECO:0000259" key="5">
    <source>
        <dbReference type="Pfam" id="PF03717"/>
    </source>
</evidence>
<dbReference type="SUPFAM" id="SSF56601">
    <property type="entry name" value="beta-lactamase/transpeptidase-like"/>
    <property type="match status" value="1"/>
</dbReference>
<reference evidence="6 7" key="1">
    <citation type="submission" date="2022-01" db="EMBL/GenBank/DDBJ databases">
        <title>Dethiosulfovibrio faecalis sp. nov., a novel proteolytic, non-sulfur-reducing bacterium isolated from a marine aquaculture solid waste bioreactor.</title>
        <authorList>
            <person name="Grabowski S."/>
            <person name="Apolinario E."/>
            <person name="Schneider N."/>
            <person name="Marshall C.W."/>
            <person name="Sowers K.R."/>
        </authorList>
    </citation>
    <scope>NUCLEOTIDE SEQUENCE [LARGE SCALE GENOMIC DNA]</scope>
    <source>
        <strain evidence="6 7">DSM 12537</strain>
    </source>
</reference>
<evidence type="ECO:0000313" key="6">
    <source>
        <dbReference type="EMBL" id="MCF4142155.1"/>
    </source>
</evidence>
<name>A0ABS9ELX7_9BACT</name>
<dbReference type="Gene3D" id="3.40.710.10">
    <property type="entry name" value="DD-peptidase/beta-lactamase superfamily"/>
    <property type="match status" value="1"/>
</dbReference>
<dbReference type="InterPro" id="IPR012338">
    <property type="entry name" value="Beta-lactam/transpept-like"/>
</dbReference>
<feature type="transmembrane region" description="Helical" evidence="3">
    <location>
        <begin position="7"/>
        <end position="26"/>
    </location>
</feature>
<dbReference type="Gene3D" id="3.30.450.330">
    <property type="match status" value="1"/>
</dbReference>
<dbReference type="Gene3D" id="3.90.1310.10">
    <property type="entry name" value="Penicillin-binding protein 2a (Domain 2)"/>
    <property type="match status" value="1"/>
</dbReference>
<gene>
    <name evidence="6" type="ORF">L2W38_04940</name>
</gene>
<dbReference type="RefSeq" id="WP_236098903.1">
    <property type="nucleotide sequence ID" value="NZ_JAKGUD010000003.1"/>
</dbReference>
<dbReference type="Pfam" id="PF03717">
    <property type="entry name" value="PBP_dimer"/>
    <property type="match status" value="1"/>
</dbReference>
<evidence type="ECO:0000256" key="2">
    <source>
        <dbReference type="ARBA" id="ARBA00023136"/>
    </source>
</evidence>
<dbReference type="SUPFAM" id="SSF56519">
    <property type="entry name" value="Penicillin binding protein dimerisation domain"/>
    <property type="match status" value="1"/>
</dbReference>
<keyword evidence="3" id="KW-0812">Transmembrane</keyword>
<evidence type="ECO:0000313" key="7">
    <source>
        <dbReference type="Proteomes" id="UP001200430"/>
    </source>
</evidence>
<keyword evidence="7" id="KW-1185">Reference proteome</keyword>
<organism evidence="6 7">
    <name type="scientific">Dethiosulfovibrio marinus</name>
    <dbReference type="NCBI Taxonomy" id="133532"/>
    <lineage>
        <taxon>Bacteria</taxon>
        <taxon>Thermotogati</taxon>
        <taxon>Synergistota</taxon>
        <taxon>Synergistia</taxon>
        <taxon>Synergistales</taxon>
        <taxon>Dethiosulfovibrionaceae</taxon>
        <taxon>Dethiosulfovibrio</taxon>
    </lineage>
</organism>
<dbReference type="PANTHER" id="PTHR30627">
    <property type="entry name" value="PEPTIDOGLYCAN D,D-TRANSPEPTIDASE"/>
    <property type="match status" value="1"/>
</dbReference>
<dbReference type="Proteomes" id="UP001200430">
    <property type="component" value="Unassembled WGS sequence"/>
</dbReference>
<dbReference type="InterPro" id="IPR001460">
    <property type="entry name" value="PCN-bd_Tpept"/>
</dbReference>
<sequence length="539" mass="60125">MKKNFPWVLLFLVIAGLIGRIIVLQIKPDERVVERLGNQSNRFGRTCSTRGPILDRRGEPLAISVPTASLYVDPRDWNTDNADKLSEWVSKEKTAILSSLKRGRFYWVLRQLDDEKAKKILDMGLDGLHVLQETKRIYPNETLLSHVLGYCDIDGIGLAGLELMWNDVLYTPSGWTMKTRGRRDSTISGSEGKVFLTVDRRIQYILEKRLSDISIKEKVKWGAALCLESDTGRIVGMASWPSFNANKRTTLNNDSMTNNCISRVYEPGSTLKPVIVAMALQSKIVGRNSWFIDNGRIKVADGWISNSHGRGKGKIDLSDVLIYSSNVGMAQIGIKLNPYEAYRDLEAWGFGKKTGVELNGEENGLLLPPERWYGVIPANIAIGQGIAVTPIQLITAFNAVINGGKLLLPHIVDRVEDGERKPIYRSKTVVLRDLLPPHYVDWFRKTLRRVIVEGTGKKADCKEVKIGGKTGTAQVAVKGEYSKERMVASFIGFWPYDSPKYTLLVVLGEPGQGRYYGGAIAAPVFKAIVEDIERLNSGE</sequence>
<protein>
    <submittedName>
        <fullName evidence="6">Penicillin-binding protein 2</fullName>
    </submittedName>
</protein>
<dbReference type="InterPro" id="IPR050515">
    <property type="entry name" value="Beta-lactam/transpept"/>
</dbReference>
<evidence type="ECO:0000259" key="4">
    <source>
        <dbReference type="Pfam" id="PF00905"/>
    </source>
</evidence>
<feature type="domain" description="Penicillin-binding protein dimerisation" evidence="5">
    <location>
        <begin position="48"/>
        <end position="151"/>
    </location>
</feature>
<evidence type="ECO:0000256" key="3">
    <source>
        <dbReference type="SAM" id="Phobius"/>
    </source>
</evidence>
<comment type="caution">
    <text evidence="6">The sequence shown here is derived from an EMBL/GenBank/DDBJ whole genome shotgun (WGS) entry which is preliminary data.</text>
</comment>
<dbReference type="EMBL" id="JAKGUD010000003">
    <property type="protein sequence ID" value="MCF4142155.1"/>
    <property type="molecule type" value="Genomic_DNA"/>
</dbReference>